<name>A0A3B0TY83_9ZZZZ</name>
<organism evidence="2">
    <name type="scientific">hydrothermal vent metagenome</name>
    <dbReference type="NCBI Taxonomy" id="652676"/>
    <lineage>
        <taxon>unclassified sequences</taxon>
        <taxon>metagenomes</taxon>
        <taxon>ecological metagenomes</taxon>
    </lineage>
</organism>
<accession>A0A3B0TY83</accession>
<sequence length="179" mass="19713">MKPGVGVNHSNVIMFARGAVLKRSPVQMAPVQAANNNFLSLDRAAEPVKTVTLRKKLDKSGVTIKIKVPVSEYFGVAVATSISEDGVLSSSIELVHKDCELNYQVYKETGNADVVAEWQNWGRQLRLPLFIRAGNGELMAYSQQVDGVMLGQNTARRKTASEAGRRPRFLNRRKPGFPS</sequence>
<protein>
    <submittedName>
        <fullName evidence="2">Uncharacterized protein</fullName>
    </submittedName>
</protein>
<gene>
    <name evidence="2" type="ORF">MNBD_ALPHA12-2075</name>
</gene>
<reference evidence="2" key="1">
    <citation type="submission" date="2018-06" db="EMBL/GenBank/DDBJ databases">
        <authorList>
            <person name="Zhirakovskaya E."/>
        </authorList>
    </citation>
    <scope>NUCLEOTIDE SEQUENCE</scope>
</reference>
<feature type="compositionally biased region" description="Basic residues" evidence="1">
    <location>
        <begin position="166"/>
        <end position="179"/>
    </location>
</feature>
<dbReference type="EMBL" id="UOEO01000159">
    <property type="protein sequence ID" value="VAW21153.1"/>
    <property type="molecule type" value="Genomic_DNA"/>
</dbReference>
<dbReference type="Pfam" id="PF19596">
    <property type="entry name" value="DUF6101"/>
    <property type="match status" value="1"/>
</dbReference>
<dbReference type="InterPro" id="IPR046083">
    <property type="entry name" value="DUF6101"/>
</dbReference>
<feature type="region of interest" description="Disordered" evidence="1">
    <location>
        <begin position="156"/>
        <end position="179"/>
    </location>
</feature>
<dbReference type="AlphaFoldDB" id="A0A3B0TY83"/>
<evidence type="ECO:0000256" key="1">
    <source>
        <dbReference type="SAM" id="MobiDB-lite"/>
    </source>
</evidence>
<proteinExistence type="predicted"/>
<evidence type="ECO:0000313" key="2">
    <source>
        <dbReference type="EMBL" id="VAW21153.1"/>
    </source>
</evidence>